<proteinExistence type="predicted"/>
<evidence type="ECO:0000313" key="1">
    <source>
        <dbReference type="EMBL" id="GGG82426.1"/>
    </source>
</evidence>
<organism evidence="1 2">
    <name type="scientific">Virgibacillus oceani</name>
    <dbReference type="NCBI Taxonomy" id="1479511"/>
    <lineage>
        <taxon>Bacteria</taxon>
        <taxon>Bacillati</taxon>
        <taxon>Bacillota</taxon>
        <taxon>Bacilli</taxon>
        <taxon>Bacillales</taxon>
        <taxon>Bacillaceae</taxon>
        <taxon>Virgibacillus</taxon>
    </lineage>
</organism>
<reference evidence="1" key="2">
    <citation type="submission" date="2020-09" db="EMBL/GenBank/DDBJ databases">
        <authorList>
            <person name="Sun Q."/>
            <person name="Zhou Y."/>
        </authorList>
    </citation>
    <scope>NUCLEOTIDE SEQUENCE</scope>
    <source>
        <strain evidence="1">CGMCC 1.12754</strain>
    </source>
</reference>
<accession>A0A917HKA7</accession>
<dbReference type="RefSeq" id="WP_188456184.1">
    <property type="nucleotide sequence ID" value="NZ_BMFR01000014.1"/>
</dbReference>
<gene>
    <name evidence="1" type="ORF">GCM10011398_29910</name>
</gene>
<name>A0A917HKA7_9BACI</name>
<protein>
    <submittedName>
        <fullName evidence="1">Uncharacterized protein</fullName>
    </submittedName>
</protein>
<sequence length="67" mass="7969">MELKQREYFDDFLTESFSDDIHHRELRLSSNEMESIKKKYPKATIKACTSNQSTDGKMWFEVTIHPV</sequence>
<comment type="caution">
    <text evidence="1">The sequence shown here is derived from an EMBL/GenBank/DDBJ whole genome shotgun (WGS) entry which is preliminary data.</text>
</comment>
<dbReference type="EMBL" id="BMFR01000014">
    <property type="protein sequence ID" value="GGG82426.1"/>
    <property type="molecule type" value="Genomic_DNA"/>
</dbReference>
<evidence type="ECO:0000313" key="2">
    <source>
        <dbReference type="Proteomes" id="UP000622860"/>
    </source>
</evidence>
<reference evidence="1" key="1">
    <citation type="journal article" date="2014" name="Int. J. Syst. Evol. Microbiol.">
        <title>Complete genome sequence of Corynebacterium casei LMG S-19264T (=DSM 44701T), isolated from a smear-ripened cheese.</title>
        <authorList>
            <consortium name="US DOE Joint Genome Institute (JGI-PGF)"/>
            <person name="Walter F."/>
            <person name="Albersmeier A."/>
            <person name="Kalinowski J."/>
            <person name="Ruckert C."/>
        </authorList>
    </citation>
    <scope>NUCLEOTIDE SEQUENCE</scope>
    <source>
        <strain evidence="1">CGMCC 1.12754</strain>
    </source>
</reference>
<keyword evidence="2" id="KW-1185">Reference proteome</keyword>
<dbReference type="AlphaFoldDB" id="A0A917HKA7"/>
<dbReference type="Proteomes" id="UP000622860">
    <property type="component" value="Unassembled WGS sequence"/>
</dbReference>